<evidence type="ECO:0000256" key="4">
    <source>
        <dbReference type="PROSITE-ProRule" id="PRU00333"/>
    </source>
</evidence>
<comment type="caution">
    <text evidence="6">The sequence shown here is derived from an EMBL/GenBank/DDBJ whole genome shotgun (WGS) entry which is preliminary data.</text>
</comment>
<accession>A0ABQ9E9C0</accession>
<feature type="binding site" evidence="4">
    <location>
        <position position="587"/>
    </location>
    <ligand>
        <name>Zn(2+)</name>
        <dbReference type="ChEBI" id="CHEBI:29105"/>
    </ligand>
</feature>
<keyword evidence="4" id="KW-0862">Zinc</keyword>
<comment type="pathway">
    <text evidence="3">Amino-acid biosynthesis; L-methionine biosynthesis via de novo pathway.</text>
</comment>
<evidence type="ECO:0000313" key="7">
    <source>
        <dbReference type="Proteomes" id="UP001217089"/>
    </source>
</evidence>
<sequence>MSSLLDLLKDGETIIVAEGYIFEFERRGYLKSGSFVPEVVLEHPDLVKALHEEYIHAGSDVVLAFTYYAHREKLKLVGKEDQIERMNMEALRIAREVADKHGKLMAGNICNSCVYQTGNQETIEKTKAMFKEQVEWAVRGEADYIVAETFGDYGEAALALEAIKQYGNGLPAVVTLSSHMTLYTEDDVHIGEACRRLEEAGACVVGLNCGRGPPTIIEVLKEVRKMCKGPIACLPVPYRTNKEQPTFFSLTVPGTDKAAFPLNLSSCLCTRDEIATFAKEAKAIGTQYVGLCCGMAPHHLRIISEIYGKNAPASLLDLLKDGETIMVAEGYIFEFERRGYLKSGSFVPEVVLEHPDLVKALHEEYIHAGSDVVLAFTYYAHREKLTLVGKEDQIERMNMEALRIAREIADKHDKLMAGNICNSCVYQPGNQKAVEKTKAMFKEQVEWAVRGGADYIVAETFGDYGEAALALETIKQYGNGLPAVVTLSSNMTLYTEDDVHIGEACRRLEEAGACVVGLNCGRGPATIIEPLIEVRKACKGPIACLPVPYRTNKEQLTFFSLTVPGTDEIASFAKEAKAIGTQYVGLCCGMAPHHFRIISEIYRKNAPASQYAPEVHKHYIFGDQSKNKDYFTQKVVFIKDHNFCRKYDPSPLIT</sequence>
<dbReference type="Pfam" id="PF02574">
    <property type="entry name" value="S-methyl_trans"/>
    <property type="match status" value="2"/>
</dbReference>
<dbReference type="SUPFAM" id="SSF82282">
    <property type="entry name" value="Homocysteine S-methyltransferase"/>
    <property type="match status" value="2"/>
</dbReference>
<evidence type="ECO:0000256" key="2">
    <source>
        <dbReference type="ARBA" id="ARBA00022679"/>
    </source>
</evidence>
<feature type="non-terminal residue" evidence="6">
    <location>
        <position position="654"/>
    </location>
</feature>
<dbReference type="EMBL" id="JARBDR010000918">
    <property type="protein sequence ID" value="KAJ8301912.1"/>
    <property type="molecule type" value="Genomic_DNA"/>
</dbReference>
<protein>
    <recommendedName>
        <fullName evidence="5">Hcy-binding domain-containing protein</fullName>
    </recommendedName>
</protein>
<feature type="binding site" evidence="4">
    <location>
        <position position="293"/>
    </location>
    <ligand>
        <name>Zn(2+)</name>
        <dbReference type="ChEBI" id="CHEBI:29105"/>
    </ligand>
</feature>
<feature type="binding site" evidence="4">
    <location>
        <position position="209"/>
    </location>
    <ligand>
        <name>Zn(2+)</name>
        <dbReference type="ChEBI" id="CHEBI:29105"/>
    </ligand>
</feature>
<gene>
    <name evidence="6" type="ORF">KUTeg_020899</name>
</gene>
<evidence type="ECO:0000256" key="1">
    <source>
        <dbReference type="ARBA" id="ARBA00022603"/>
    </source>
</evidence>
<reference evidence="6 7" key="1">
    <citation type="submission" date="2022-12" db="EMBL/GenBank/DDBJ databases">
        <title>Chromosome-level genome of Tegillarca granosa.</title>
        <authorList>
            <person name="Kim J."/>
        </authorList>
    </citation>
    <scope>NUCLEOTIDE SEQUENCE [LARGE SCALE GENOMIC DNA]</scope>
    <source>
        <strain evidence="6">Teg-2019</strain>
        <tissue evidence="6">Adductor muscle</tissue>
    </source>
</reference>
<feature type="domain" description="Hcy-binding" evidence="5">
    <location>
        <begin position="313"/>
        <end position="602"/>
    </location>
</feature>
<dbReference type="PANTHER" id="PTHR11103:SF18">
    <property type="entry name" value="SLR1189 PROTEIN"/>
    <property type="match status" value="1"/>
</dbReference>
<feature type="binding site" evidence="4">
    <location>
        <position position="520"/>
    </location>
    <ligand>
        <name>Zn(2+)</name>
        <dbReference type="ChEBI" id="CHEBI:29105"/>
    </ligand>
</feature>
<evidence type="ECO:0000256" key="3">
    <source>
        <dbReference type="ARBA" id="ARBA00034478"/>
    </source>
</evidence>
<keyword evidence="7" id="KW-1185">Reference proteome</keyword>
<dbReference type="PROSITE" id="PS50970">
    <property type="entry name" value="HCY"/>
    <property type="match status" value="2"/>
</dbReference>
<keyword evidence="4" id="KW-0479">Metal-binding</keyword>
<feature type="binding site" evidence="4">
    <location>
        <position position="588"/>
    </location>
    <ligand>
        <name>Zn(2+)</name>
        <dbReference type="ChEBI" id="CHEBI:29105"/>
    </ligand>
</feature>
<evidence type="ECO:0000313" key="6">
    <source>
        <dbReference type="EMBL" id="KAJ8301912.1"/>
    </source>
</evidence>
<dbReference type="InterPro" id="IPR003726">
    <property type="entry name" value="HCY_dom"/>
</dbReference>
<feature type="binding site" evidence="4">
    <location>
        <position position="292"/>
    </location>
    <ligand>
        <name>Zn(2+)</name>
        <dbReference type="ChEBI" id="CHEBI:29105"/>
    </ligand>
</feature>
<comment type="cofactor">
    <cofactor evidence="4">
        <name>Zn(2+)</name>
        <dbReference type="ChEBI" id="CHEBI:29105"/>
    </cofactor>
</comment>
<keyword evidence="1 4" id="KW-0489">Methyltransferase</keyword>
<feature type="domain" description="Hcy-binding" evidence="5">
    <location>
        <begin position="2"/>
        <end position="307"/>
    </location>
</feature>
<organism evidence="6 7">
    <name type="scientific">Tegillarca granosa</name>
    <name type="common">Malaysian cockle</name>
    <name type="synonym">Anadara granosa</name>
    <dbReference type="NCBI Taxonomy" id="220873"/>
    <lineage>
        <taxon>Eukaryota</taxon>
        <taxon>Metazoa</taxon>
        <taxon>Spiralia</taxon>
        <taxon>Lophotrochozoa</taxon>
        <taxon>Mollusca</taxon>
        <taxon>Bivalvia</taxon>
        <taxon>Autobranchia</taxon>
        <taxon>Pteriomorphia</taxon>
        <taxon>Arcoida</taxon>
        <taxon>Arcoidea</taxon>
        <taxon>Arcidae</taxon>
        <taxon>Tegillarca</taxon>
    </lineage>
</organism>
<dbReference type="Gene3D" id="3.20.20.330">
    <property type="entry name" value="Homocysteine-binding-like domain"/>
    <property type="match status" value="2"/>
</dbReference>
<keyword evidence="2 4" id="KW-0808">Transferase</keyword>
<evidence type="ECO:0000259" key="5">
    <source>
        <dbReference type="PROSITE" id="PS50970"/>
    </source>
</evidence>
<proteinExistence type="predicted"/>
<dbReference type="Proteomes" id="UP001217089">
    <property type="component" value="Unassembled WGS sequence"/>
</dbReference>
<dbReference type="PANTHER" id="PTHR11103">
    <property type="entry name" value="SLR1189 PROTEIN"/>
    <property type="match status" value="1"/>
</dbReference>
<name>A0ABQ9E9C0_TEGGR</name>
<dbReference type="InterPro" id="IPR036589">
    <property type="entry name" value="HCY_dom_sf"/>
</dbReference>